<evidence type="ECO:0000256" key="2">
    <source>
        <dbReference type="ARBA" id="ARBA00022679"/>
    </source>
</evidence>
<dbReference type="OrthoDB" id="7326703at2"/>
<keyword evidence="4" id="KW-0418">Kinase</keyword>
<evidence type="ECO:0000256" key="5">
    <source>
        <dbReference type="ARBA" id="ARBA00022840"/>
    </source>
</evidence>
<proteinExistence type="inferred from homology"/>
<name>A0A060HWW1_RHIET</name>
<dbReference type="AlphaFoldDB" id="A0A060HWW1"/>
<evidence type="ECO:0000256" key="4">
    <source>
        <dbReference type="ARBA" id="ARBA00022777"/>
    </source>
</evidence>
<dbReference type="InterPro" id="IPR011009">
    <property type="entry name" value="Kinase-like_dom_sf"/>
</dbReference>
<dbReference type="GO" id="GO:0016301">
    <property type="term" value="F:kinase activity"/>
    <property type="evidence" value="ECO:0007669"/>
    <property type="project" value="UniProtKB-KW"/>
</dbReference>
<dbReference type="Pfam" id="PF01636">
    <property type="entry name" value="APH"/>
    <property type="match status" value="1"/>
</dbReference>
<dbReference type="GO" id="GO:0005524">
    <property type="term" value="F:ATP binding"/>
    <property type="evidence" value="ECO:0007669"/>
    <property type="project" value="UniProtKB-KW"/>
</dbReference>
<comment type="similarity">
    <text evidence="1">Belongs to the methylthioribose kinase family.</text>
</comment>
<evidence type="ECO:0000256" key="1">
    <source>
        <dbReference type="ARBA" id="ARBA00010165"/>
    </source>
</evidence>
<keyword evidence="2" id="KW-0808">Transferase</keyword>
<dbReference type="Proteomes" id="UP000027180">
    <property type="component" value="Chromosome"/>
</dbReference>
<protein>
    <submittedName>
        <fullName evidence="7">Aminoglycoside phosphotransferase protein</fullName>
    </submittedName>
</protein>
<dbReference type="Gene3D" id="3.90.1200.10">
    <property type="match status" value="1"/>
</dbReference>
<gene>
    <name evidence="7" type="ORF">IE4771_CH02341</name>
</gene>
<dbReference type="KEGG" id="rei:IE4771_CH02341"/>
<keyword evidence="5" id="KW-0067">ATP-binding</keyword>
<evidence type="ECO:0000313" key="8">
    <source>
        <dbReference type="Proteomes" id="UP000027180"/>
    </source>
</evidence>
<evidence type="ECO:0000313" key="7">
    <source>
        <dbReference type="EMBL" id="AIC27448.1"/>
    </source>
</evidence>
<evidence type="ECO:0000259" key="6">
    <source>
        <dbReference type="Pfam" id="PF01636"/>
    </source>
</evidence>
<sequence>MSVAETMIFDDFLLKSGLKSASEEAIYKPLTGGVSSDIYRVELPGRLICVKRALAKLKVSADWQAPVSRNVYEWNWISFVAEHFPSAVPKPLAHDESCGIFAMEFLPSDEYPLWKTSLLQGSVDRMAAEVTGRRIGQIHSVSARTSGLSDKFDSGPNFYALRLEPYLVATAAKHPFVSDRLAELVQRTAETKLALVHGDVSPKNILLGKNGPVFLDAECAWFGDPAFDLAFCLNHLLLKKIVAEKAASELASSFAALTAAYMDQVDWEDRDALEARAASLLPALFLARVDGKSPVEYITDECQREAIRKAAIPLIASPPQKLADVAQAWFS</sequence>
<dbReference type="RefSeq" id="WP_038689093.1">
    <property type="nucleotide sequence ID" value="NZ_CP006986.1"/>
</dbReference>
<dbReference type="InterPro" id="IPR002575">
    <property type="entry name" value="Aminoglycoside_PTrfase"/>
</dbReference>
<keyword evidence="3" id="KW-0547">Nucleotide-binding</keyword>
<feature type="domain" description="Aminoglycoside phosphotransferase" evidence="6">
    <location>
        <begin position="27"/>
        <end position="235"/>
    </location>
</feature>
<dbReference type="PANTHER" id="PTHR34273:SF2">
    <property type="entry name" value="METHYLTHIORIBOSE KINASE"/>
    <property type="match status" value="1"/>
</dbReference>
<evidence type="ECO:0000256" key="3">
    <source>
        <dbReference type="ARBA" id="ARBA00022741"/>
    </source>
</evidence>
<dbReference type="SUPFAM" id="SSF56112">
    <property type="entry name" value="Protein kinase-like (PK-like)"/>
    <property type="match status" value="1"/>
</dbReference>
<dbReference type="EMBL" id="CP006986">
    <property type="protein sequence ID" value="AIC27448.1"/>
    <property type="molecule type" value="Genomic_DNA"/>
</dbReference>
<dbReference type="PANTHER" id="PTHR34273">
    <property type="entry name" value="METHYLTHIORIBOSE KINASE"/>
    <property type="match status" value="1"/>
</dbReference>
<dbReference type="HOGENOM" id="CLU_072574_0_0_5"/>
<reference evidence="7 8" key="1">
    <citation type="submission" date="2013-12" db="EMBL/GenBank/DDBJ databases">
        <title>Complete genome sequence of Rhizobium etli bv. mimosae IE4771.</title>
        <authorList>
            <person name="Bustos P."/>
            <person name="Santamaria R.I."/>
            <person name="Lozano L."/>
            <person name="Ormeno-Orrillo E."/>
            <person name="Rogel M.A."/>
            <person name="Romero D."/>
            <person name="Cevallos M.A."/>
            <person name="Martinez-Romero E."/>
            <person name="Gonzalez V."/>
        </authorList>
    </citation>
    <scope>NUCLEOTIDE SEQUENCE [LARGE SCALE GENOMIC DNA]</scope>
    <source>
        <strain evidence="7 8">IE4771</strain>
    </source>
</reference>
<accession>A0A060HWW1</accession>
<organism evidence="7 8">
    <name type="scientific">Rhizobium etli bv. mimosae str. IE4771</name>
    <dbReference type="NCBI Taxonomy" id="1432050"/>
    <lineage>
        <taxon>Bacteria</taxon>
        <taxon>Pseudomonadati</taxon>
        <taxon>Pseudomonadota</taxon>
        <taxon>Alphaproteobacteria</taxon>
        <taxon>Hyphomicrobiales</taxon>
        <taxon>Rhizobiaceae</taxon>
        <taxon>Rhizobium/Agrobacterium group</taxon>
        <taxon>Rhizobium</taxon>
    </lineage>
</organism>
<dbReference type="Gene3D" id="3.30.200.20">
    <property type="entry name" value="Phosphorylase Kinase, domain 1"/>
    <property type="match status" value="1"/>
</dbReference>